<proteinExistence type="predicted"/>
<comment type="pathway">
    <text evidence="1">Nitrogen metabolism; urea degradation; CO(2) and NH(3) from urea (urease route): step 1/1.</text>
</comment>
<dbReference type="PANTHER" id="PTHR33569:SF1">
    <property type="entry name" value="UREASE"/>
    <property type="match status" value="1"/>
</dbReference>
<dbReference type="InterPro" id="IPR002026">
    <property type="entry name" value="Urease_gamma/gamma-beta_su"/>
</dbReference>
<dbReference type="SUPFAM" id="SSF51278">
    <property type="entry name" value="Urease, beta-subunit"/>
    <property type="match status" value="1"/>
</dbReference>
<dbReference type="Gene3D" id="2.10.150.10">
    <property type="entry name" value="Urease, beta subunit"/>
    <property type="match status" value="1"/>
</dbReference>
<dbReference type="InterPro" id="IPR036463">
    <property type="entry name" value="Urease_gamma_sf"/>
</dbReference>
<dbReference type="EMBL" id="BSFQ01000010">
    <property type="protein sequence ID" value="GLL11798.1"/>
    <property type="molecule type" value="Genomic_DNA"/>
</dbReference>
<reference evidence="5" key="1">
    <citation type="journal article" date="2014" name="Int. J. Syst. Evol. Microbiol.">
        <title>Complete genome sequence of Corynebacterium casei LMG S-19264T (=DSM 44701T), isolated from a smear-ripened cheese.</title>
        <authorList>
            <consortium name="US DOE Joint Genome Institute (JGI-PGF)"/>
            <person name="Walter F."/>
            <person name="Albersmeier A."/>
            <person name="Kalinowski J."/>
            <person name="Ruckert C."/>
        </authorList>
    </citation>
    <scope>NUCLEOTIDE SEQUENCE</scope>
    <source>
        <strain evidence="5">VKM Ac-1069</strain>
    </source>
</reference>
<dbReference type="SUPFAM" id="SSF54111">
    <property type="entry name" value="Urease, gamma-subunit"/>
    <property type="match status" value="1"/>
</dbReference>
<evidence type="ECO:0000313" key="5">
    <source>
        <dbReference type="EMBL" id="GLL11798.1"/>
    </source>
</evidence>
<reference evidence="5" key="2">
    <citation type="submission" date="2023-01" db="EMBL/GenBank/DDBJ databases">
        <authorList>
            <person name="Sun Q."/>
            <person name="Evtushenko L."/>
        </authorList>
    </citation>
    <scope>NUCLEOTIDE SEQUENCE</scope>
    <source>
        <strain evidence="5">VKM Ac-1069</strain>
    </source>
</reference>
<dbReference type="GO" id="GO:0035550">
    <property type="term" value="C:urease complex"/>
    <property type="evidence" value="ECO:0007669"/>
    <property type="project" value="InterPro"/>
</dbReference>
<organism evidence="5 6">
    <name type="scientific">Pseudonocardia halophobica</name>
    <dbReference type="NCBI Taxonomy" id="29401"/>
    <lineage>
        <taxon>Bacteria</taxon>
        <taxon>Bacillati</taxon>
        <taxon>Actinomycetota</taxon>
        <taxon>Actinomycetes</taxon>
        <taxon>Pseudonocardiales</taxon>
        <taxon>Pseudonocardiaceae</taxon>
        <taxon>Pseudonocardia</taxon>
    </lineage>
</organism>
<accession>A0A9W6L205</accession>
<evidence type="ECO:0000256" key="2">
    <source>
        <dbReference type="ARBA" id="ARBA00012934"/>
    </source>
</evidence>
<evidence type="ECO:0000256" key="3">
    <source>
        <dbReference type="ARBA" id="ARBA00022801"/>
    </source>
</evidence>
<protein>
    <recommendedName>
        <fullName evidence="2">urease</fullName>
        <ecNumber evidence="2">3.5.1.5</ecNumber>
    </recommendedName>
</protein>
<dbReference type="AlphaFoldDB" id="A0A9W6L205"/>
<evidence type="ECO:0000256" key="4">
    <source>
        <dbReference type="ARBA" id="ARBA00047778"/>
    </source>
</evidence>
<dbReference type="Pfam" id="PF00699">
    <property type="entry name" value="Urease_beta"/>
    <property type="match status" value="1"/>
</dbReference>
<evidence type="ECO:0000256" key="1">
    <source>
        <dbReference type="ARBA" id="ARBA00004897"/>
    </source>
</evidence>
<dbReference type="GO" id="GO:0043419">
    <property type="term" value="P:urea catabolic process"/>
    <property type="evidence" value="ECO:0007669"/>
    <property type="project" value="InterPro"/>
</dbReference>
<evidence type="ECO:0000313" key="6">
    <source>
        <dbReference type="Proteomes" id="UP001143463"/>
    </source>
</evidence>
<comment type="caution">
    <text evidence="5">The sequence shown here is derived from an EMBL/GenBank/DDBJ whole genome shotgun (WGS) entry which is preliminary data.</text>
</comment>
<dbReference type="EC" id="3.5.1.5" evidence="2"/>
<dbReference type="InterPro" id="IPR036461">
    <property type="entry name" value="Urease_betasu_sf"/>
</dbReference>
<dbReference type="Proteomes" id="UP001143463">
    <property type="component" value="Unassembled WGS sequence"/>
</dbReference>
<dbReference type="Pfam" id="PF00547">
    <property type="entry name" value="Urease_gamma"/>
    <property type="match status" value="1"/>
</dbReference>
<dbReference type="GO" id="GO:0009039">
    <property type="term" value="F:urease activity"/>
    <property type="evidence" value="ECO:0007669"/>
    <property type="project" value="UniProtKB-EC"/>
</dbReference>
<dbReference type="InterPro" id="IPR050069">
    <property type="entry name" value="Urease_subunit"/>
</dbReference>
<dbReference type="PANTHER" id="PTHR33569">
    <property type="entry name" value="UREASE"/>
    <property type="match status" value="1"/>
</dbReference>
<keyword evidence="3" id="KW-0378">Hydrolase</keyword>
<dbReference type="InterPro" id="IPR002019">
    <property type="entry name" value="Urease_beta-like"/>
</dbReference>
<name>A0A9W6L205_9PSEU</name>
<dbReference type="Gene3D" id="3.30.280.10">
    <property type="entry name" value="Urease, gamma-like subunit"/>
    <property type="match status" value="1"/>
</dbReference>
<comment type="catalytic activity">
    <reaction evidence="4">
        <text>urea + 2 H2O + H(+) = hydrogencarbonate + 2 NH4(+)</text>
        <dbReference type="Rhea" id="RHEA:20557"/>
        <dbReference type="ChEBI" id="CHEBI:15377"/>
        <dbReference type="ChEBI" id="CHEBI:15378"/>
        <dbReference type="ChEBI" id="CHEBI:16199"/>
        <dbReference type="ChEBI" id="CHEBI:17544"/>
        <dbReference type="ChEBI" id="CHEBI:28938"/>
        <dbReference type="EC" id="3.5.1.5"/>
    </reaction>
</comment>
<sequence length="195" mass="20901">MPVHLTPRETERLLLHSAASLARRRLDRGAKLGAPDAIALVCDEICEMAWDDLPYEEVVARARTVVDPARLVDGVAAAVPALQVEALFPHGTVLVHVDTPFGAPPADGPGAVRAEGPPRELAPGRERGTARLRNRGHLAIWVSSHVQLDRLNPALEVELADAGNFRLDLPAGTSLKVEAGAEREVPVVRMGRTHG</sequence>
<dbReference type="GO" id="GO:0016151">
    <property type="term" value="F:nickel cation binding"/>
    <property type="evidence" value="ECO:0007669"/>
    <property type="project" value="InterPro"/>
</dbReference>
<keyword evidence="6" id="KW-1185">Reference proteome</keyword>
<gene>
    <name evidence="5" type="primary">ureAB</name>
    <name evidence="5" type="ORF">GCM10017577_29390</name>
</gene>